<evidence type="ECO:0000313" key="1">
    <source>
        <dbReference type="Proteomes" id="UP000887540"/>
    </source>
</evidence>
<dbReference type="Proteomes" id="UP000887540">
    <property type="component" value="Unplaced"/>
</dbReference>
<evidence type="ECO:0000313" key="2">
    <source>
        <dbReference type="WBParaSite" id="ACRNAN_scaffold2752.g14611.t1"/>
    </source>
</evidence>
<protein>
    <submittedName>
        <fullName evidence="2">Uncharacterized protein</fullName>
    </submittedName>
</protein>
<reference evidence="2" key="1">
    <citation type="submission" date="2022-11" db="UniProtKB">
        <authorList>
            <consortium name="WormBaseParasite"/>
        </authorList>
    </citation>
    <scope>IDENTIFICATION</scope>
</reference>
<dbReference type="AlphaFoldDB" id="A0A914DJ16"/>
<name>A0A914DJ16_9BILA</name>
<dbReference type="WBParaSite" id="ACRNAN_scaffold2752.g14611.t1">
    <property type="protein sequence ID" value="ACRNAN_scaffold2752.g14611.t1"/>
    <property type="gene ID" value="ACRNAN_scaffold2752.g14611"/>
</dbReference>
<keyword evidence="1" id="KW-1185">Reference proteome</keyword>
<sequence>MISIAGDILVYQYLVTLLDSHTMRFPSSSAFKKFIMYILIKGPV</sequence>
<proteinExistence type="predicted"/>
<accession>A0A914DJ16</accession>
<organism evidence="1 2">
    <name type="scientific">Acrobeloides nanus</name>
    <dbReference type="NCBI Taxonomy" id="290746"/>
    <lineage>
        <taxon>Eukaryota</taxon>
        <taxon>Metazoa</taxon>
        <taxon>Ecdysozoa</taxon>
        <taxon>Nematoda</taxon>
        <taxon>Chromadorea</taxon>
        <taxon>Rhabditida</taxon>
        <taxon>Tylenchina</taxon>
        <taxon>Cephalobomorpha</taxon>
        <taxon>Cephaloboidea</taxon>
        <taxon>Cephalobidae</taxon>
        <taxon>Acrobeloides</taxon>
    </lineage>
</organism>